<evidence type="ECO:0000313" key="1">
    <source>
        <dbReference type="EMBL" id="CAI6351673.1"/>
    </source>
</evidence>
<evidence type="ECO:0000313" key="2">
    <source>
        <dbReference type="Proteomes" id="UP001160148"/>
    </source>
</evidence>
<gene>
    <name evidence="1" type="ORF">MEUPH1_LOCUS7999</name>
</gene>
<name>A0AAV0W7I0_9HEMI</name>
<keyword evidence="2" id="KW-1185">Reference proteome</keyword>
<proteinExistence type="predicted"/>
<dbReference type="AlphaFoldDB" id="A0AAV0W7I0"/>
<accession>A0AAV0W7I0</accession>
<organism evidence="1 2">
    <name type="scientific">Macrosiphum euphorbiae</name>
    <name type="common">potato aphid</name>
    <dbReference type="NCBI Taxonomy" id="13131"/>
    <lineage>
        <taxon>Eukaryota</taxon>
        <taxon>Metazoa</taxon>
        <taxon>Ecdysozoa</taxon>
        <taxon>Arthropoda</taxon>
        <taxon>Hexapoda</taxon>
        <taxon>Insecta</taxon>
        <taxon>Pterygota</taxon>
        <taxon>Neoptera</taxon>
        <taxon>Paraneoptera</taxon>
        <taxon>Hemiptera</taxon>
        <taxon>Sternorrhyncha</taxon>
        <taxon>Aphidomorpha</taxon>
        <taxon>Aphidoidea</taxon>
        <taxon>Aphididae</taxon>
        <taxon>Macrosiphini</taxon>
        <taxon>Macrosiphum</taxon>
    </lineage>
</organism>
<dbReference type="EMBL" id="CARXXK010000001">
    <property type="protein sequence ID" value="CAI6351673.1"/>
    <property type="molecule type" value="Genomic_DNA"/>
</dbReference>
<reference evidence="1 2" key="1">
    <citation type="submission" date="2023-01" db="EMBL/GenBank/DDBJ databases">
        <authorList>
            <person name="Whitehead M."/>
        </authorList>
    </citation>
    <scope>NUCLEOTIDE SEQUENCE [LARGE SCALE GENOMIC DNA]</scope>
</reference>
<sequence>MIHGVQVSSPCFYSSRSPSTSQLCHFSAPYFSGEGQNEAEVEGRMGRLSAIPFHCIDPSSHEHPACKQTTSWWLWL</sequence>
<dbReference type="Proteomes" id="UP001160148">
    <property type="component" value="Unassembled WGS sequence"/>
</dbReference>
<protein>
    <submittedName>
        <fullName evidence="1">Uncharacterized protein</fullName>
    </submittedName>
</protein>
<comment type="caution">
    <text evidence="1">The sequence shown here is derived from an EMBL/GenBank/DDBJ whole genome shotgun (WGS) entry which is preliminary data.</text>
</comment>